<dbReference type="EMBL" id="QZEZ01000001">
    <property type="protein sequence ID" value="RJK97915.1"/>
    <property type="molecule type" value="Genomic_DNA"/>
</dbReference>
<dbReference type="SUPFAM" id="SSF53335">
    <property type="entry name" value="S-adenosyl-L-methionine-dependent methyltransferases"/>
    <property type="match status" value="1"/>
</dbReference>
<dbReference type="AlphaFoldDB" id="A0A3A3ZMK7"/>
<organism evidence="1 2">
    <name type="scientific">Vallicoccus soli</name>
    <dbReference type="NCBI Taxonomy" id="2339232"/>
    <lineage>
        <taxon>Bacteria</taxon>
        <taxon>Bacillati</taxon>
        <taxon>Actinomycetota</taxon>
        <taxon>Actinomycetes</taxon>
        <taxon>Motilibacterales</taxon>
        <taxon>Vallicoccaceae</taxon>
        <taxon>Vallicoccus</taxon>
    </lineage>
</organism>
<dbReference type="Gene3D" id="3.40.50.150">
    <property type="entry name" value="Vaccinia Virus protein VP39"/>
    <property type="match status" value="1"/>
</dbReference>
<evidence type="ECO:0000313" key="1">
    <source>
        <dbReference type="EMBL" id="RJK97915.1"/>
    </source>
</evidence>
<gene>
    <name evidence="1" type="ORF">D5H78_02810</name>
</gene>
<name>A0A3A3ZMK7_9ACTN</name>
<dbReference type="InterPro" id="IPR029063">
    <property type="entry name" value="SAM-dependent_MTases_sf"/>
</dbReference>
<comment type="caution">
    <text evidence="1">The sequence shown here is derived from an EMBL/GenBank/DDBJ whole genome shotgun (WGS) entry which is preliminary data.</text>
</comment>
<proteinExistence type="predicted"/>
<dbReference type="Proteomes" id="UP000265614">
    <property type="component" value="Unassembled WGS sequence"/>
</dbReference>
<protein>
    <submittedName>
        <fullName evidence="1">Methyltransferase domain-containing protein</fullName>
    </submittedName>
</protein>
<evidence type="ECO:0000313" key="2">
    <source>
        <dbReference type="Proteomes" id="UP000265614"/>
    </source>
</evidence>
<dbReference type="CDD" id="cd02440">
    <property type="entry name" value="AdoMet_MTases"/>
    <property type="match status" value="1"/>
</dbReference>
<keyword evidence="1" id="KW-0489">Methyltransferase</keyword>
<keyword evidence="2" id="KW-1185">Reference proteome</keyword>
<reference evidence="1 2" key="1">
    <citation type="submission" date="2018-09" db="EMBL/GenBank/DDBJ databases">
        <title>YIM 75000 draft genome.</title>
        <authorList>
            <person name="Tang S."/>
            <person name="Feng Y."/>
        </authorList>
    </citation>
    <scope>NUCLEOTIDE SEQUENCE [LARGE SCALE GENOMIC DNA]</scope>
    <source>
        <strain evidence="1 2">YIM 75000</strain>
    </source>
</reference>
<accession>A0A3A3ZMK7</accession>
<dbReference type="GO" id="GO:0032259">
    <property type="term" value="P:methylation"/>
    <property type="evidence" value="ECO:0007669"/>
    <property type="project" value="UniProtKB-KW"/>
</dbReference>
<dbReference type="Pfam" id="PF13489">
    <property type="entry name" value="Methyltransf_23"/>
    <property type="match status" value="1"/>
</dbReference>
<dbReference type="GO" id="GO:0008168">
    <property type="term" value="F:methyltransferase activity"/>
    <property type="evidence" value="ECO:0007669"/>
    <property type="project" value="UniProtKB-KW"/>
</dbReference>
<keyword evidence="1" id="KW-0808">Transferase</keyword>
<sequence length="255" mass="28122">MMLTSPSRRTTTSRLEGRPEVRFAHFAQAWVRHHQEALSAAGGEQVRDVCDVGGGANPLLAPDEVEASGVRCTVLDVSADELRKAPAGYATEVLDLCAGPPPEHLRGGFDLVVSKMTAEHVPDARAFHRSVHALLRPGGTAMHFFPTLWTLPLVVNLALPEAVGAAILRRLHPRDAHQEAKFVAHYDWCRGPGERQFRRLRSTGFEVVAYEGYFGHSYYDRVPPLDALEQAKAGFLVRHPVPALTSFARVVLRRP</sequence>